<name>A0AAD7XJ78_9STRA</name>
<dbReference type="SUPFAM" id="SSF51569">
    <property type="entry name" value="Aldolase"/>
    <property type="match status" value="1"/>
</dbReference>
<dbReference type="Pfam" id="PF03102">
    <property type="entry name" value="NeuB"/>
    <property type="match status" value="1"/>
</dbReference>
<organism evidence="2 3">
    <name type="scientific">Chrysophaeum taylorii</name>
    <dbReference type="NCBI Taxonomy" id="2483200"/>
    <lineage>
        <taxon>Eukaryota</taxon>
        <taxon>Sar</taxon>
        <taxon>Stramenopiles</taxon>
        <taxon>Ochrophyta</taxon>
        <taxon>Pelagophyceae</taxon>
        <taxon>Pelagomonadales</taxon>
        <taxon>Pelagomonadaceae</taxon>
        <taxon>Chrysophaeum</taxon>
    </lineage>
</organism>
<protein>
    <recommendedName>
        <fullName evidence="1">PseI/NeuA/B-like domain-containing protein</fullName>
    </recommendedName>
</protein>
<feature type="domain" description="PseI/NeuA/B-like" evidence="1">
    <location>
        <begin position="35"/>
        <end position="276"/>
    </location>
</feature>
<evidence type="ECO:0000313" key="3">
    <source>
        <dbReference type="Proteomes" id="UP001230188"/>
    </source>
</evidence>
<dbReference type="InterPro" id="IPR013785">
    <property type="entry name" value="Aldolase_TIM"/>
</dbReference>
<sequence>MLEEEGSRTRYEPCKVVAEIGCNHMGQFEIAKELMKLAARAGATHAKFQKRTPRELLTEEQYNKPHPVPHNAYGETYGKHREFLELSKEQHIELHKYGNEIGIEWATSVWDVTSAREMIEIPCEYLKVPSACNNHFEMLKVLRDEYSGDVHVSTGMTTKQEIEDVVRFFEETGQAKDRLVIYNCTSGYPVPFKDVCMLELVRLQEEYKHRIKEFAFSGHHLGIAIDVAAYALGAKWIERHFTKDRTWKGTDHAASLETGGLEKLCRDLTATYEALTLKSTDILDIEDEQRAKLKYRKSKN</sequence>
<gene>
    <name evidence="2" type="ORF">CTAYLR_000671</name>
</gene>
<dbReference type="InterPro" id="IPR013132">
    <property type="entry name" value="PseI/NeuA/B-like_N"/>
</dbReference>
<reference evidence="2" key="1">
    <citation type="submission" date="2023-01" db="EMBL/GenBank/DDBJ databases">
        <title>Metagenome sequencing of chrysophaentin producing Chrysophaeum taylorii.</title>
        <authorList>
            <person name="Davison J."/>
            <person name="Bewley C."/>
        </authorList>
    </citation>
    <scope>NUCLEOTIDE SEQUENCE</scope>
    <source>
        <strain evidence="2">NIES-1699</strain>
    </source>
</reference>
<proteinExistence type="predicted"/>
<dbReference type="InterPro" id="IPR051690">
    <property type="entry name" value="PseI-like"/>
</dbReference>
<dbReference type="PANTHER" id="PTHR42966:SF1">
    <property type="entry name" value="SIALIC ACID SYNTHASE"/>
    <property type="match status" value="1"/>
</dbReference>
<dbReference type="Gene3D" id="3.20.20.70">
    <property type="entry name" value="Aldolase class I"/>
    <property type="match status" value="1"/>
</dbReference>
<dbReference type="PANTHER" id="PTHR42966">
    <property type="entry name" value="N-ACETYLNEURAMINATE SYNTHASE"/>
    <property type="match status" value="1"/>
</dbReference>
<dbReference type="AlphaFoldDB" id="A0AAD7XJ78"/>
<dbReference type="GO" id="GO:0016051">
    <property type="term" value="P:carbohydrate biosynthetic process"/>
    <property type="evidence" value="ECO:0007669"/>
    <property type="project" value="InterPro"/>
</dbReference>
<dbReference type="Proteomes" id="UP001230188">
    <property type="component" value="Unassembled WGS sequence"/>
</dbReference>
<dbReference type="GO" id="GO:0047444">
    <property type="term" value="F:N-acylneuraminate-9-phosphate synthase activity"/>
    <property type="evidence" value="ECO:0007669"/>
    <property type="project" value="TreeGrafter"/>
</dbReference>
<dbReference type="EMBL" id="JAQMWT010000524">
    <property type="protein sequence ID" value="KAJ8600346.1"/>
    <property type="molecule type" value="Genomic_DNA"/>
</dbReference>
<evidence type="ECO:0000313" key="2">
    <source>
        <dbReference type="EMBL" id="KAJ8600346.1"/>
    </source>
</evidence>
<comment type="caution">
    <text evidence="2">The sequence shown here is derived from an EMBL/GenBank/DDBJ whole genome shotgun (WGS) entry which is preliminary data.</text>
</comment>
<accession>A0AAD7XJ78</accession>
<evidence type="ECO:0000259" key="1">
    <source>
        <dbReference type="Pfam" id="PF03102"/>
    </source>
</evidence>
<keyword evidence="3" id="KW-1185">Reference proteome</keyword>